<reference evidence="2 4" key="1">
    <citation type="journal article" date="2011" name="Nature">
        <title>The Medicago genome provides insight into the evolution of rhizobial symbioses.</title>
        <authorList>
            <person name="Young N.D."/>
            <person name="Debelle F."/>
            <person name="Oldroyd G.E."/>
            <person name="Geurts R."/>
            <person name="Cannon S.B."/>
            <person name="Udvardi M.K."/>
            <person name="Benedito V.A."/>
            <person name="Mayer K.F."/>
            <person name="Gouzy J."/>
            <person name="Schoof H."/>
            <person name="Van de Peer Y."/>
            <person name="Proost S."/>
            <person name="Cook D.R."/>
            <person name="Meyers B.C."/>
            <person name="Spannagl M."/>
            <person name="Cheung F."/>
            <person name="De Mita S."/>
            <person name="Krishnakumar V."/>
            <person name="Gundlach H."/>
            <person name="Zhou S."/>
            <person name="Mudge J."/>
            <person name="Bharti A.K."/>
            <person name="Murray J.D."/>
            <person name="Naoumkina M.A."/>
            <person name="Rosen B."/>
            <person name="Silverstein K.A."/>
            <person name="Tang H."/>
            <person name="Rombauts S."/>
            <person name="Zhao P.X."/>
            <person name="Zhou P."/>
            <person name="Barbe V."/>
            <person name="Bardou P."/>
            <person name="Bechner M."/>
            <person name="Bellec A."/>
            <person name="Berger A."/>
            <person name="Berges H."/>
            <person name="Bidwell S."/>
            <person name="Bisseling T."/>
            <person name="Choisne N."/>
            <person name="Couloux A."/>
            <person name="Denny R."/>
            <person name="Deshpande S."/>
            <person name="Dai X."/>
            <person name="Doyle J.J."/>
            <person name="Dudez A.M."/>
            <person name="Farmer A.D."/>
            <person name="Fouteau S."/>
            <person name="Franken C."/>
            <person name="Gibelin C."/>
            <person name="Gish J."/>
            <person name="Goldstein S."/>
            <person name="Gonzalez A.J."/>
            <person name="Green P.J."/>
            <person name="Hallab A."/>
            <person name="Hartog M."/>
            <person name="Hua A."/>
            <person name="Humphray S.J."/>
            <person name="Jeong D.H."/>
            <person name="Jing Y."/>
            <person name="Jocker A."/>
            <person name="Kenton S.M."/>
            <person name="Kim D.J."/>
            <person name="Klee K."/>
            <person name="Lai H."/>
            <person name="Lang C."/>
            <person name="Lin S."/>
            <person name="Macmil S.L."/>
            <person name="Magdelenat G."/>
            <person name="Matthews L."/>
            <person name="McCorrison J."/>
            <person name="Monaghan E.L."/>
            <person name="Mun J.H."/>
            <person name="Najar F.Z."/>
            <person name="Nicholson C."/>
            <person name="Noirot C."/>
            <person name="O'Bleness M."/>
            <person name="Paule C.R."/>
            <person name="Poulain J."/>
            <person name="Prion F."/>
            <person name="Qin B."/>
            <person name="Qu C."/>
            <person name="Retzel E.F."/>
            <person name="Riddle C."/>
            <person name="Sallet E."/>
            <person name="Samain S."/>
            <person name="Samson N."/>
            <person name="Sanders I."/>
            <person name="Saurat O."/>
            <person name="Scarpelli C."/>
            <person name="Schiex T."/>
            <person name="Segurens B."/>
            <person name="Severin A.J."/>
            <person name="Sherrier D.J."/>
            <person name="Shi R."/>
            <person name="Sims S."/>
            <person name="Singer S.R."/>
            <person name="Sinharoy S."/>
            <person name="Sterck L."/>
            <person name="Viollet A."/>
            <person name="Wang B.B."/>
            <person name="Wang K."/>
            <person name="Wang M."/>
            <person name="Wang X."/>
            <person name="Warfsmann J."/>
            <person name="Weissenbach J."/>
            <person name="White D.D."/>
            <person name="White J.D."/>
            <person name="Wiley G.B."/>
            <person name="Wincker P."/>
            <person name="Xing Y."/>
            <person name="Yang L."/>
            <person name="Yao Z."/>
            <person name="Ying F."/>
            <person name="Zhai J."/>
            <person name="Zhou L."/>
            <person name="Zuber A."/>
            <person name="Denarie J."/>
            <person name="Dixon R.A."/>
            <person name="May G.D."/>
            <person name="Schwartz D.C."/>
            <person name="Rogers J."/>
            <person name="Quetier F."/>
            <person name="Town C.D."/>
            <person name="Roe B.A."/>
        </authorList>
    </citation>
    <scope>NUCLEOTIDE SEQUENCE [LARGE SCALE GENOMIC DNA]</scope>
    <source>
        <strain evidence="2">A17</strain>
        <strain evidence="3 4">cv. Jemalong A17</strain>
    </source>
</reference>
<feature type="region of interest" description="Disordered" evidence="1">
    <location>
        <begin position="39"/>
        <end position="66"/>
    </location>
</feature>
<organism evidence="2 4">
    <name type="scientific">Medicago truncatula</name>
    <name type="common">Barrel medic</name>
    <name type="synonym">Medicago tribuloides</name>
    <dbReference type="NCBI Taxonomy" id="3880"/>
    <lineage>
        <taxon>Eukaryota</taxon>
        <taxon>Viridiplantae</taxon>
        <taxon>Streptophyta</taxon>
        <taxon>Embryophyta</taxon>
        <taxon>Tracheophyta</taxon>
        <taxon>Spermatophyta</taxon>
        <taxon>Magnoliopsida</taxon>
        <taxon>eudicotyledons</taxon>
        <taxon>Gunneridae</taxon>
        <taxon>Pentapetalae</taxon>
        <taxon>rosids</taxon>
        <taxon>fabids</taxon>
        <taxon>Fabales</taxon>
        <taxon>Fabaceae</taxon>
        <taxon>Papilionoideae</taxon>
        <taxon>50 kb inversion clade</taxon>
        <taxon>NPAAA clade</taxon>
        <taxon>Hologalegina</taxon>
        <taxon>IRL clade</taxon>
        <taxon>Trifolieae</taxon>
        <taxon>Medicago</taxon>
    </lineage>
</organism>
<dbReference type="HOGENOM" id="CLU_2486717_0_0_1"/>
<evidence type="ECO:0000313" key="2">
    <source>
        <dbReference type="EMBL" id="KEH41996.1"/>
    </source>
</evidence>
<dbReference type="EnsemblPlants" id="KEH41996">
    <property type="protein sequence ID" value="KEH41996"/>
    <property type="gene ID" value="MTR_1g059620"/>
</dbReference>
<keyword evidence="4" id="KW-1185">Reference proteome</keyword>
<protein>
    <submittedName>
        <fullName evidence="2 3">Uncharacterized protein</fullName>
    </submittedName>
</protein>
<reference evidence="2 4" key="2">
    <citation type="journal article" date="2014" name="BMC Genomics">
        <title>An improved genome release (version Mt4.0) for the model legume Medicago truncatula.</title>
        <authorList>
            <person name="Tang H."/>
            <person name="Krishnakumar V."/>
            <person name="Bidwell S."/>
            <person name="Rosen B."/>
            <person name="Chan A."/>
            <person name="Zhou S."/>
            <person name="Gentzbittel L."/>
            <person name="Childs K.L."/>
            <person name="Yandell M."/>
            <person name="Gundlach H."/>
            <person name="Mayer K.F."/>
            <person name="Schwartz D.C."/>
            <person name="Town C.D."/>
        </authorList>
    </citation>
    <scope>GENOME REANNOTATION</scope>
    <source>
        <strain evidence="2">A17</strain>
        <strain evidence="3 4">cv. Jemalong A17</strain>
    </source>
</reference>
<proteinExistence type="predicted"/>
<reference evidence="3" key="3">
    <citation type="submission" date="2015-04" db="UniProtKB">
        <authorList>
            <consortium name="EnsemblPlants"/>
        </authorList>
    </citation>
    <scope>IDENTIFICATION</scope>
    <source>
        <strain evidence="3">cv. Jemalong A17</strain>
    </source>
</reference>
<accession>A0A072VK47</accession>
<dbReference type="AlphaFoldDB" id="A0A072VK47"/>
<evidence type="ECO:0000313" key="4">
    <source>
        <dbReference type="Proteomes" id="UP000002051"/>
    </source>
</evidence>
<name>A0A072VK47_MEDTR</name>
<dbReference type="Proteomes" id="UP000002051">
    <property type="component" value="Unassembled WGS sequence"/>
</dbReference>
<evidence type="ECO:0000313" key="3">
    <source>
        <dbReference type="EnsemblPlants" id="KEH41996"/>
    </source>
</evidence>
<gene>
    <name evidence="2" type="ordered locus">MTR_1g059620</name>
</gene>
<sequence>MLNLELGLTLLTYNIATISFSPFTNLGVEARAVSGSVWTHPPNAVTGEEEEHLSHHHHHSSPEENFHSSFHLHLLSTSTSTTPTTTF</sequence>
<dbReference type="EMBL" id="CM001217">
    <property type="protein sequence ID" value="KEH41996.1"/>
    <property type="molecule type" value="Genomic_DNA"/>
</dbReference>
<evidence type="ECO:0000256" key="1">
    <source>
        <dbReference type="SAM" id="MobiDB-lite"/>
    </source>
</evidence>